<keyword evidence="1" id="KW-0378">Hydrolase</keyword>
<feature type="region of interest" description="Disordered" evidence="3">
    <location>
        <begin position="570"/>
        <end position="610"/>
    </location>
</feature>
<evidence type="ECO:0000313" key="6">
    <source>
        <dbReference type="Proteomes" id="UP000054387"/>
    </source>
</evidence>
<evidence type="ECO:0000256" key="2">
    <source>
        <dbReference type="ARBA" id="ARBA00022825"/>
    </source>
</evidence>
<dbReference type="SUPFAM" id="SSF53474">
    <property type="entry name" value="alpha/beta-Hydrolases"/>
    <property type="match status" value="1"/>
</dbReference>
<dbReference type="PANTHER" id="PTHR42776:SF27">
    <property type="entry name" value="DIPEPTIDYL PEPTIDASE FAMILY MEMBER 6"/>
    <property type="match status" value="1"/>
</dbReference>
<dbReference type="STRING" id="1514971.AUR64_15045"/>
<dbReference type="InterPro" id="IPR011042">
    <property type="entry name" value="6-blade_b-propeller_TolB-like"/>
</dbReference>
<dbReference type="SUPFAM" id="SSF69304">
    <property type="entry name" value="Tricorn protease N-terminal domain"/>
    <property type="match status" value="1"/>
</dbReference>
<dbReference type="AlphaFoldDB" id="A0A0W1R7K5"/>
<keyword evidence="2" id="KW-0720">Serine protease</keyword>
<evidence type="ECO:0000256" key="3">
    <source>
        <dbReference type="SAM" id="MobiDB-lite"/>
    </source>
</evidence>
<dbReference type="Pfam" id="PF07676">
    <property type="entry name" value="PD40"/>
    <property type="match status" value="1"/>
</dbReference>
<dbReference type="OrthoDB" id="25019at2157"/>
<feature type="compositionally biased region" description="Basic and acidic residues" evidence="3">
    <location>
        <begin position="601"/>
        <end position="610"/>
    </location>
</feature>
<sequence>MTDDTFTPMDLARLPSFHHPKLSPDGDRVALYYDESGRNELHVIDVESGERRRITDGEVPRNARWPVAWDATGERVFFHLDANGDEQNDIHAVALNDDGEMASVGPVVEIEGQAILHDVTEDGRYLLYTSDANQQMNVYRYDTESGETEQLTEYAFPAGNASFSPDGERVAYAANDTENLENYDAYVMNADGSEKQKLDVGTVGTEVGPSDWHPDGDAVLVTDNSEDLGRAGVYDLESDEVEWLGDGEHEESGVTFGPEGDRVVVTRMREAGTLPVVYDLETGESEEFELPEGVANVGGSVADDGTLLVTHTTPTARPTLLAYDLDSHESMTLVEPDYGDIDPEAFVDAEYVTYESTDGLDIGALLYDARETAAGSDPSPAVVMVHGGPHSWSSKAFNLYAQFLAAKGYTVLLPNYRGSIGRGREFKNAIHGDWGGLEQEDIAAGARWLADEEWVDDDRLAVFGGSYGGYSTFMQLVQRPELWKTGVAWVGITDLHLMHEEAMPHYQTFLETQMGDPEDDYELWRDRSAIEHVEKAEPPLYIVHGVNDVRCPISQARVFRDALKERGWTEAEGGVSASGASGDSSQAERSDGEFEYTELGEEGHGSTDIDQKVRAYSYVGDYLDRRL</sequence>
<gene>
    <name evidence="5" type="ORF">AUR64_15045</name>
</gene>
<dbReference type="Gene3D" id="2.120.10.30">
    <property type="entry name" value="TolB, C-terminal domain"/>
    <property type="match status" value="2"/>
</dbReference>
<dbReference type="Proteomes" id="UP000054387">
    <property type="component" value="Unassembled WGS sequence"/>
</dbReference>
<keyword evidence="2" id="KW-0645">Protease</keyword>
<evidence type="ECO:0000313" key="5">
    <source>
        <dbReference type="EMBL" id="KTG09111.1"/>
    </source>
</evidence>
<accession>A0A0W1R7K5</accession>
<name>A0A0W1R7K5_9EURY</name>
<comment type="caution">
    <text evidence="5">The sequence shown here is derived from an EMBL/GenBank/DDBJ whole genome shotgun (WGS) entry which is preliminary data.</text>
</comment>
<dbReference type="Gene3D" id="3.40.50.1820">
    <property type="entry name" value="alpha/beta hydrolase"/>
    <property type="match status" value="1"/>
</dbReference>
<dbReference type="InterPro" id="IPR029058">
    <property type="entry name" value="AB_hydrolase_fold"/>
</dbReference>
<dbReference type="GO" id="GO:0004252">
    <property type="term" value="F:serine-type endopeptidase activity"/>
    <property type="evidence" value="ECO:0007669"/>
    <property type="project" value="TreeGrafter"/>
</dbReference>
<keyword evidence="6" id="KW-1185">Reference proteome</keyword>
<dbReference type="Pfam" id="PF00326">
    <property type="entry name" value="Peptidase_S9"/>
    <property type="match status" value="1"/>
</dbReference>
<dbReference type="InterPro" id="IPR001375">
    <property type="entry name" value="Peptidase_S9_cat"/>
</dbReference>
<feature type="compositionally biased region" description="Low complexity" evidence="3">
    <location>
        <begin position="570"/>
        <end position="585"/>
    </location>
</feature>
<evidence type="ECO:0000256" key="1">
    <source>
        <dbReference type="ARBA" id="ARBA00022801"/>
    </source>
</evidence>
<dbReference type="RefSeq" id="WP_058582264.1">
    <property type="nucleotide sequence ID" value="NZ_LOPU01000029.1"/>
</dbReference>
<proteinExistence type="predicted"/>
<dbReference type="PANTHER" id="PTHR42776">
    <property type="entry name" value="SERINE PEPTIDASE S9 FAMILY MEMBER"/>
    <property type="match status" value="1"/>
</dbReference>
<dbReference type="InterPro" id="IPR011659">
    <property type="entry name" value="WD40"/>
</dbReference>
<feature type="domain" description="Peptidase S9 prolyl oligopeptidase catalytic" evidence="4">
    <location>
        <begin position="397"/>
        <end position="567"/>
    </location>
</feature>
<organism evidence="5 6">
    <name type="scientific">Haloprofundus marisrubri</name>
    <dbReference type="NCBI Taxonomy" id="1514971"/>
    <lineage>
        <taxon>Archaea</taxon>
        <taxon>Methanobacteriati</taxon>
        <taxon>Methanobacteriota</taxon>
        <taxon>Stenosarchaea group</taxon>
        <taxon>Halobacteria</taxon>
        <taxon>Halobacteriales</taxon>
        <taxon>Haloferacaceae</taxon>
        <taxon>Haloprofundus</taxon>
    </lineage>
</organism>
<reference evidence="5 6" key="1">
    <citation type="submission" date="2015-12" db="EMBL/GenBank/DDBJ databases">
        <title>Haloprofundus marisrubri gen. nov., sp. nov., an extremely halophilic archaeon isolated from the Discovery deep brine-seawater interface in the Red Sea.</title>
        <authorList>
            <person name="Zhang G."/>
            <person name="Stingl U."/>
            <person name="Rashid M."/>
        </authorList>
    </citation>
    <scope>NUCLEOTIDE SEQUENCE [LARGE SCALE GENOMIC DNA]</scope>
    <source>
        <strain evidence="5 6">SB9</strain>
    </source>
</reference>
<protein>
    <submittedName>
        <fullName evidence="5">Peptidase S9</fullName>
    </submittedName>
</protein>
<dbReference type="EMBL" id="LOPU01000029">
    <property type="protein sequence ID" value="KTG09111.1"/>
    <property type="molecule type" value="Genomic_DNA"/>
</dbReference>
<dbReference type="GO" id="GO:0006508">
    <property type="term" value="P:proteolysis"/>
    <property type="evidence" value="ECO:0007669"/>
    <property type="project" value="InterPro"/>
</dbReference>
<evidence type="ECO:0000259" key="4">
    <source>
        <dbReference type="Pfam" id="PF00326"/>
    </source>
</evidence>